<keyword evidence="1" id="KW-0812">Transmembrane</keyword>
<organism evidence="2 3">
    <name type="scientific">Bacillus carboniphilus</name>
    <dbReference type="NCBI Taxonomy" id="86663"/>
    <lineage>
        <taxon>Bacteria</taxon>
        <taxon>Bacillati</taxon>
        <taxon>Bacillota</taxon>
        <taxon>Bacilli</taxon>
        <taxon>Bacillales</taxon>
        <taxon>Bacillaceae</taxon>
        <taxon>Bacillus</taxon>
    </lineage>
</organism>
<protein>
    <submittedName>
        <fullName evidence="2">Uncharacterized protein</fullName>
    </submittedName>
</protein>
<feature type="transmembrane region" description="Helical" evidence="1">
    <location>
        <begin position="91"/>
        <end position="109"/>
    </location>
</feature>
<feature type="transmembrane region" description="Helical" evidence="1">
    <location>
        <begin position="64"/>
        <end position="85"/>
    </location>
</feature>
<name>A0ABN0WHK3_9BACI</name>
<reference evidence="2 3" key="1">
    <citation type="journal article" date="2019" name="Int. J. Syst. Evol. Microbiol.">
        <title>The Global Catalogue of Microorganisms (GCM) 10K type strain sequencing project: providing services to taxonomists for standard genome sequencing and annotation.</title>
        <authorList>
            <consortium name="The Broad Institute Genomics Platform"/>
            <consortium name="The Broad Institute Genome Sequencing Center for Infectious Disease"/>
            <person name="Wu L."/>
            <person name="Ma J."/>
        </authorList>
    </citation>
    <scope>NUCLEOTIDE SEQUENCE [LARGE SCALE GENOMIC DNA]</scope>
    <source>
        <strain evidence="2 3">JCM 9731</strain>
    </source>
</reference>
<proteinExistence type="predicted"/>
<feature type="transmembrane region" description="Helical" evidence="1">
    <location>
        <begin position="121"/>
        <end position="139"/>
    </location>
</feature>
<evidence type="ECO:0000313" key="3">
    <source>
        <dbReference type="Proteomes" id="UP001500782"/>
    </source>
</evidence>
<dbReference type="NCBIfam" id="NF041644">
    <property type="entry name" value="CBO0543_fam"/>
    <property type="match status" value="1"/>
</dbReference>
<dbReference type="InterPro" id="IPR048147">
    <property type="entry name" value="CBO0543-like"/>
</dbReference>
<gene>
    <name evidence="2" type="ORF">GCM10008967_30420</name>
</gene>
<keyword evidence="1" id="KW-1133">Transmembrane helix</keyword>
<evidence type="ECO:0000256" key="1">
    <source>
        <dbReference type="SAM" id="Phobius"/>
    </source>
</evidence>
<keyword evidence="3" id="KW-1185">Reference proteome</keyword>
<dbReference type="EMBL" id="BAAADJ010000053">
    <property type="protein sequence ID" value="GAA0338056.1"/>
    <property type="molecule type" value="Genomic_DNA"/>
</dbReference>
<sequence>MYLLLVVSVYVVFAYYFVDWKNWRKYYPTVQYFIICNLLYNFIFYNHTLWKYKAVTVSWLNHTLIEIAFSFFIVPIVLMIYLRYYPAGKKQYVYVSIWIAYFTSIEYLFHKKGLFPYENGWNLFWSFIFNIILFIVVRIHYKNPLVAIAVSIPIILILLSLFHPTLEELK</sequence>
<feature type="transmembrane region" description="Helical" evidence="1">
    <location>
        <begin position="30"/>
        <end position="52"/>
    </location>
</feature>
<accession>A0ABN0WHK3</accession>
<dbReference type="Proteomes" id="UP001500782">
    <property type="component" value="Unassembled WGS sequence"/>
</dbReference>
<keyword evidence="1" id="KW-0472">Membrane</keyword>
<dbReference type="RefSeq" id="WP_343800623.1">
    <property type="nucleotide sequence ID" value="NZ_BAAADJ010000053.1"/>
</dbReference>
<comment type="caution">
    <text evidence="2">The sequence shown here is derived from an EMBL/GenBank/DDBJ whole genome shotgun (WGS) entry which is preliminary data.</text>
</comment>
<feature type="transmembrane region" description="Helical" evidence="1">
    <location>
        <begin position="145"/>
        <end position="162"/>
    </location>
</feature>
<evidence type="ECO:0000313" key="2">
    <source>
        <dbReference type="EMBL" id="GAA0338056.1"/>
    </source>
</evidence>